<evidence type="ECO:0000256" key="7">
    <source>
        <dbReference type="ARBA" id="ARBA00022989"/>
    </source>
</evidence>
<dbReference type="InterPro" id="IPR001757">
    <property type="entry name" value="P_typ_ATPase"/>
</dbReference>
<keyword evidence="8 10" id="KW-0472">Membrane</keyword>
<dbReference type="PROSITE" id="PS00154">
    <property type="entry name" value="ATPASE_E1_E2"/>
    <property type="match status" value="1"/>
</dbReference>
<dbReference type="Proteomes" id="UP000593571">
    <property type="component" value="Unassembled WGS sequence"/>
</dbReference>
<dbReference type="InterPro" id="IPR059000">
    <property type="entry name" value="ATPase_P-type_domA"/>
</dbReference>
<dbReference type="InterPro" id="IPR023214">
    <property type="entry name" value="HAD_sf"/>
</dbReference>
<evidence type="ECO:0000256" key="6">
    <source>
        <dbReference type="ARBA" id="ARBA00022967"/>
    </source>
</evidence>
<feature type="transmembrane region" description="Helical" evidence="10">
    <location>
        <begin position="330"/>
        <end position="353"/>
    </location>
</feature>
<evidence type="ECO:0000313" key="12">
    <source>
        <dbReference type="EMBL" id="KAF6396186.1"/>
    </source>
</evidence>
<evidence type="ECO:0000259" key="11">
    <source>
        <dbReference type="SMART" id="SM00831"/>
    </source>
</evidence>
<dbReference type="SUPFAM" id="SSF81653">
    <property type="entry name" value="Calcium ATPase, transduction domain A"/>
    <property type="match status" value="1"/>
</dbReference>
<dbReference type="FunFam" id="2.70.150.10:FF:000106">
    <property type="entry name" value="Sodium/potassium-transporting ATPase subunit alpha"/>
    <property type="match status" value="1"/>
</dbReference>
<dbReference type="GO" id="GO:1902600">
    <property type="term" value="P:proton transmembrane transport"/>
    <property type="evidence" value="ECO:0007669"/>
    <property type="project" value="TreeGrafter"/>
</dbReference>
<dbReference type="Gene3D" id="2.70.150.10">
    <property type="entry name" value="Calcium-transporting ATPase, cytoplasmic transduction domain A"/>
    <property type="match status" value="1"/>
</dbReference>
<evidence type="ECO:0000313" key="13">
    <source>
        <dbReference type="Proteomes" id="UP000593571"/>
    </source>
</evidence>
<dbReference type="AlphaFoldDB" id="A0A7J8BCM1"/>
<dbReference type="GO" id="GO:0042995">
    <property type="term" value="C:cell projection"/>
    <property type="evidence" value="ECO:0007669"/>
    <property type="project" value="TreeGrafter"/>
</dbReference>
<evidence type="ECO:0000256" key="9">
    <source>
        <dbReference type="SAM" id="MobiDB-lite"/>
    </source>
</evidence>
<feature type="region of interest" description="Disordered" evidence="9">
    <location>
        <begin position="224"/>
        <end position="243"/>
    </location>
</feature>
<feature type="compositionally biased region" description="Polar residues" evidence="9">
    <location>
        <begin position="224"/>
        <end position="238"/>
    </location>
</feature>
<dbReference type="Pfam" id="PF00122">
    <property type="entry name" value="E1-E2_ATPase"/>
    <property type="match status" value="1"/>
</dbReference>
<dbReference type="Gene3D" id="3.40.1110.10">
    <property type="entry name" value="Calcium-transporting ATPase, cytoplasmic domain N"/>
    <property type="match status" value="2"/>
</dbReference>
<dbReference type="PANTHER" id="PTHR43294:SF3">
    <property type="entry name" value="SODIUM_POTASSIUM-TRANSPORTING ATPASE SUBUNIT ALPHA-4"/>
    <property type="match status" value="1"/>
</dbReference>
<sequence length="589" mass="64944">MGLGGRKRMAMPREQNPSPKPRRRPKGAKRRVKKKRKKIDVEDLKKEVVLDDHKLTLEQLSTKYSVDLTKGLSSEEAEKILIRDGPNVLTPPPTIPEWVKFCKQLFGGFSILLWTGAILCFVAYGIQAYFNEEPTKDNLYLGIVLAVVVVITGCFSYSQEAKSSKIMESFKSMVPQQALVIRGGEKIQIDVQNVVLGDLVEVKGGDRIPADIRLISAQGCKVDNSSLTGESEPQTRSPDFTHENPLETRNICFFSTNCVEGTARGIVIATGDSTIMGRIAILTSGLKVGKTPIAIEIENFIHLITSVAIFLGVAFFGLSLFLGYSWLEAVIFLIGIIVANVPEGLLATVTVCLTLTAKRMVRKNCLVKNLEAVETLGSTSTICSDKTGTLTQNRMTVAHLWFDKTIYEADTSGEHIGNTFDKGSDTWFILAQIAGLCNRADFKANQENLPIAKMSIHLREDSSQAHVLLMKGAPERILGFCSSYLLNGQEYSMDDEMKEAFQEAYLELGGLGERVLGFCFLNLPNTFSKGFKFNTDELNFPMNDLCFVGLISMIDPPRASVPDAVSKCRSAGVKRSISLTLMSSFKNKM</sequence>
<dbReference type="FunFam" id="1.20.1110.10:FF:000095">
    <property type="entry name" value="Sodium/potassium-transporting ATPase subunit alpha-1"/>
    <property type="match status" value="1"/>
</dbReference>
<evidence type="ECO:0000256" key="4">
    <source>
        <dbReference type="ARBA" id="ARBA00022840"/>
    </source>
</evidence>
<dbReference type="InterPro" id="IPR008250">
    <property type="entry name" value="ATPase_P-typ_transduc_dom_A_sf"/>
</dbReference>
<dbReference type="Pfam" id="PF00690">
    <property type="entry name" value="Cation_ATPase_N"/>
    <property type="match status" value="1"/>
</dbReference>
<evidence type="ECO:0000256" key="3">
    <source>
        <dbReference type="ARBA" id="ARBA00022741"/>
    </source>
</evidence>
<keyword evidence="6" id="KW-1278">Translocase</keyword>
<keyword evidence="13" id="KW-1185">Reference proteome</keyword>
<evidence type="ECO:0000256" key="8">
    <source>
        <dbReference type="ARBA" id="ARBA00023136"/>
    </source>
</evidence>
<keyword evidence="5" id="KW-0460">Magnesium</keyword>
<dbReference type="SUPFAM" id="SSF81665">
    <property type="entry name" value="Calcium ATPase, transmembrane domain M"/>
    <property type="match status" value="1"/>
</dbReference>
<protein>
    <submittedName>
        <fullName evidence="12">ATPase Na+/K+ transporting subunit alpha 4</fullName>
    </submittedName>
</protein>
<feature type="compositionally biased region" description="Basic residues" evidence="9">
    <location>
        <begin position="20"/>
        <end position="38"/>
    </location>
</feature>
<feature type="compositionally biased region" description="Basic residues" evidence="9">
    <location>
        <begin position="1"/>
        <end position="10"/>
    </location>
</feature>
<dbReference type="NCBIfam" id="TIGR01494">
    <property type="entry name" value="ATPase_P-type"/>
    <property type="match status" value="1"/>
</dbReference>
<evidence type="ECO:0000256" key="5">
    <source>
        <dbReference type="ARBA" id="ARBA00022842"/>
    </source>
</evidence>
<proteinExistence type="predicted"/>
<dbReference type="GO" id="GO:0005890">
    <property type="term" value="C:sodium:potassium-exchanging ATPase complex"/>
    <property type="evidence" value="ECO:0007669"/>
    <property type="project" value="TreeGrafter"/>
</dbReference>
<dbReference type="GO" id="GO:0030007">
    <property type="term" value="P:intracellular potassium ion homeostasis"/>
    <property type="evidence" value="ECO:0007669"/>
    <property type="project" value="TreeGrafter"/>
</dbReference>
<dbReference type="InterPro" id="IPR004014">
    <property type="entry name" value="ATPase_P-typ_cation-transptr_N"/>
</dbReference>
<dbReference type="GO" id="GO:0016887">
    <property type="term" value="F:ATP hydrolysis activity"/>
    <property type="evidence" value="ECO:0007669"/>
    <property type="project" value="InterPro"/>
</dbReference>
<dbReference type="Gene3D" id="1.20.1110.10">
    <property type="entry name" value="Calcium-transporting ATPase, transmembrane domain"/>
    <property type="match status" value="1"/>
</dbReference>
<dbReference type="InterPro" id="IPR050510">
    <property type="entry name" value="Cation_transp_ATPase_P-type"/>
</dbReference>
<feature type="transmembrane region" description="Helical" evidence="10">
    <location>
        <begin position="300"/>
        <end position="324"/>
    </location>
</feature>
<organism evidence="12 13">
    <name type="scientific">Rousettus aegyptiacus</name>
    <name type="common">Egyptian fruit bat</name>
    <name type="synonym">Pteropus aegyptiacus</name>
    <dbReference type="NCBI Taxonomy" id="9407"/>
    <lineage>
        <taxon>Eukaryota</taxon>
        <taxon>Metazoa</taxon>
        <taxon>Chordata</taxon>
        <taxon>Craniata</taxon>
        <taxon>Vertebrata</taxon>
        <taxon>Euteleostomi</taxon>
        <taxon>Mammalia</taxon>
        <taxon>Eutheria</taxon>
        <taxon>Laurasiatheria</taxon>
        <taxon>Chiroptera</taxon>
        <taxon>Yinpterochiroptera</taxon>
        <taxon>Pteropodoidea</taxon>
        <taxon>Pteropodidae</taxon>
        <taxon>Rousettinae</taxon>
        <taxon>Rousettus</taxon>
    </lineage>
</organism>
<evidence type="ECO:0000256" key="1">
    <source>
        <dbReference type="ARBA" id="ARBA00004141"/>
    </source>
</evidence>
<dbReference type="InterPro" id="IPR018303">
    <property type="entry name" value="ATPase_P-typ_P_site"/>
</dbReference>
<name>A0A7J8BCM1_ROUAE</name>
<feature type="region of interest" description="Disordered" evidence="9">
    <location>
        <begin position="1"/>
        <end position="38"/>
    </location>
</feature>
<dbReference type="PANTHER" id="PTHR43294">
    <property type="entry name" value="SODIUM/POTASSIUM-TRANSPORTING ATPASE SUBUNIT ALPHA"/>
    <property type="match status" value="1"/>
</dbReference>
<evidence type="ECO:0000256" key="10">
    <source>
        <dbReference type="SAM" id="Phobius"/>
    </source>
</evidence>
<dbReference type="GO" id="GO:0005524">
    <property type="term" value="F:ATP binding"/>
    <property type="evidence" value="ECO:0007669"/>
    <property type="project" value="UniProtKB-KW"/>
</dbReference>
<dbReference type="EMBL" id="JACASE010000017">
    <property type="protein sequence ID" value="KAF6396186.1"/>
    <property type="molecule type" value="Genomic_DNA"/>
</dbReference>
<keyword evidence="4" id="KW-0067">ATP-binding</keyword>
<dbReference type="GO" id="GO:0036376">
    <property type="term" value="P:sodium ion export across plasma membrane"/>
    <property type="evidence" value="ECO:0007669"/>
    <property type="project" value="TreeGrafter"/>
</dbReference>
<feature type="transmembrane region" description="Helical" evidence="10">
    <location>
        <begin position="138"/>
        <end position="157"/>
    </location>
</feature>
<keyword evidence="3" id="KW-0547">Nucleotide-binding</keyword>
<feature type="transmembrane region" description="Helical" evidence="10">
    <location>
        <begin position="105"/>
        <end position="126"/>
    </location>
</feature>
<dbReference type="Gene3D" id="3.40.50.1000">
    <property type="entry name" value="HAD superfamily/HAD-like"/>
    <property type="match status" value="1"/>
</dbReference>
<feature type="domain" description="Cation-transporting P-type ATPase N-terminal" evidence="11">
    <location>
        <begin position="51"/>
        <end position="125"/>
    </location>
</feature>
<dbReference type="SUPFAM" id="SSF81660">
    <property type="entry name" value="Metal cation-transporting ATPase, ATP-binding domain N"/>
    <property type="match status" value="1"/>
</dbReference>
<dbReference type="SMART" id="SM00831">
    <property type="entry name" value="Cation_ATPase_N"/>
    <property type="match status" value="1"/>
</dbReference>
<reference evidence="12 13" key="1">
    <citation type="journal article" date="2020" name="Nature">
        <title>Six reference-quality genomes reveal evolution of bat adaptations.</title>
        <authorList>
            <person name="Jebb D."/>
            <person name="Huang Z."/>
            <person name="Pippel M."/>
            <person name="Hughes G.M."/>
            <person name="Lavrichenko K."/>
            <person name="Devanna P."/>
            <person name="Winkler S."/>
            <person name="Jermiin L.S."/>
            <person name="Skirmuntt E.C."/>
            <person name="Katzourakis A."/>
            <person name="Burkitt-Gray L."/>
            <person name="Ray D.A."/>
            <person name="Sullivan K.A.M."/>
            <person name="Roscito J.G."/>
            <person name="Kirilenko B.M."/>
            <person name="Davalos L.M."/>
            <person name="Corthals A.P."/>
            <person name="Power M.L."/>
            <person name="Jones G."/>
            <person name="Ransome R.D."/>
            <person name="Dechmann D.K.N."/>
            <person name="Locatelli A.G."/>
            <person name="Puechmaille S.J."/>
            <person name="Fedrigo O."/>
            <person name="Jarvis E.D."/>
            <person name="Hiller M."/>
            <person name="Vernes S.C."/>
            <person name="Myers E.W."/>
            <person name="Teeling E.C."/>
        </authorList>
    </citation>
    <scope>NUCLEOTIDE SEQUENCE [LARGE SCALE GENOMIC DNA]</scope>
    <source>
        <strain evidence="12">MRouAeg1</strain>
        <tissue evidence="12">Muscle</tissue>
    </source>
</reference>
<gene>
    <name evidence="12" type="ORF">HJG63_001179</name>
</gene>
<keyword evidence="2 10" id="KW-0812">Transmembrane</keyword>
<dbReference type="GO" id="GO:0005391">
    <property type="term" value="F:P-type sodium:potassium-exchanging transporter activity"/>
    <property type="evidence" value="ECO:0007669"/>
    <property type="project" value="TreeGrafter"/>
</dbReference>
<evidence type="ECO:0000256" key="2">
    <source>
        <dbReference type="ARBA" id="ARBA00022692"/>
    </source>
</evidence>
<dbReference type="InterPro" id="IPR023299">
    <property type="entry name" value="ATPase_P-typ_cyto_dom_N"/>
</dbReference>
<dbReference type="PRINTS" id="PR00119">
    <property type="entry name" value="CATATPASE"/>
</dbReference>
<dbReference type="Pfam" id="PF13246">
    <property type="entry name" value="Cation_ATPase"/>
    <property type="match status" value="1"/>
</dbReference>
<keyword evidence="7 10" id="KW-1133">Transmembrane helix</keyword>
<comment type="subcellular location">
    <subcellularLocation>
        <location evidence="1">Membrane</location>
        <topology evidence="1">Multi-pass membrane protein</topology>
    </subcellularLocation>
</comment>
<comment type="caution">
    <text evidence="12">The sequence shown here is derived from an EMBL/GenBank/DDBJ whole genome shotgun (WGS) entry which is preliminary data.</text>
</comment>
<dbReference type="GO" id="GO:1990573">
    <property type="term" value="P:potassium ion import across plasma membrane"/>
    <property type="evidence" value="ECO:0007669"/>
    <property type="project" value="TreeGrafter"/>
</dbReference>
<accession>A0A7J8BCM1</accession>
<dbReference type="PRINTS" id="PR00121">
    <property type="entry name" value="NAKATPASE"/>
</dbReference>
<dbReference type="InterPro" id="IPR023298">
    <property type="entry name" value="ATPase_P-typ_TM_dom_sf"/>
</dbReference>
<dbReference type="GO" id="GO:0006883">
    <property type="term" value="P:intracellular sodium ion homeostasis"/>
    <property type="evidence" value="ECO:0007669"/>
    <property type="project" value="TreeGrafter"/>
</dbReference>